<proteinExistence type="predicted"/>
<organism evidence="2 3">
    <name type="scientific">Paxillus involutus ATCC 200175</name>
    <dbReference type="NCBI Taxonomy" id="664439"/>
    <lineage>
        <taxon>Eukaryota</taxon>
        <taxon>Fungi</taxon>
        <taxon>Dikarya</taxon>
        <taxon>Basidiomycota</taxon>
        <taxon>Agaricomycotina</taxon>
        <taxon>Agaricomycetes</taxon>
        <taxon>Agaricomycetidae</taxon>
        <taxon>Boletales</taxon>
        <taxon>Paxilineae</taxon>
        <taxon>Paxillaceae</taxon>
        <taxon>Paxillus</taxon>
    </lineage>
</organism>
<gene>
    <name evidence="2" type="ORF">PAXINDRAFT_21479</name>
</gene>
<accession>A0A0C9SLY7</accession>
<dbReference type="OrthoDB" id="2711649at2759"/>
<dbReference type="HOGENOM" id="CLU_125777_1_1_1"/>
<reference evidence="3" key="2">
    <citation type="submission" date="2015-01" db="EMBL/GenBank/DDBJ databases">
        <title>Evolutionary Origins and Diversification of the Mycorrhizal Mutualists.</title>
        <authorList>
            <consortium name="DOE Joint Genome Institute"/>
            <consortium name="Mycorrhizal Genomics Consortium"/>
            <person name="Kohler A."/>
            <person name="Kuo A."/>
            <person name="Nagy L.G."/>
            <person name="Floudas D."/>
            <person name="Copeland A."/>
            <person name="Barry K.W."/>
            <person name="Cichocki N."/>
            <person name="Veneault-Fourrey C."/>
            <person name="LaButti K."/>
            <person name="Lindquist E.A."/>
            <person name="Lipzen A."/>
            <person name="Lundell T."/>
            <person name="Morin E."/>
            <person name="Murat C."/>
            <person name="Riley R."/>
            <person name="Ohm R."/>
            <person name="Sun H."/>
            <person name="Tunlid A."/>
            <person name="Henrissat B."/>
            <person name="Grigoriev I.V."/>
            <person name="Hibbett D.S."/>
            <person name="Martin F."/>
        </authorList>
    </citation>
    <scope>NUCLEOTIDE SEQUENCE [LARGE SCALE GENOMIC DNA]</scope>
    <source>
        <strain evidence="3">ATCC 200175</strain>
    </source>
</reference>
<dbReference type="EMBL" id="KN821128">
    <property type="protein sequence ID" value="KIJ05244.1"/>
    <property type="molecule type" value="Genomic_DNA"/>
</dbReference>
<dbReference type="AlphaFoldDB" id="A0A0C9SLY7"/>
<evidence type="ECO:0000313" key="3">
    <source>
        <dbReference type="Proteomes" id="UP000053647"/>
    </source>
</evidence>
<evidence type="ECO:0000313" key="2">
    <source>
        <dbReference type="EMBL" id="KIJ05244.1"/>
    </source>
</evidence>
<feature type="compositionally biased region" description="Basic and acidic residues" evidence="1">
    <location>
        <begin position="81"/>
        <end position="108"/>
    </location>
</feature>
<keyword evidence="3" id="KW-1185">Reference proteome</keyword>
<feature type="compositionally biased region" description="Basic and acidic residues" evidence="1">
    <location>
        <begin position="42"/>
        <end position="53"/>
    </location>
</feature>
<dbReference type="Proteomes" id="UP000053647">
    <property type="component" value="Unassembled WGS sequence"/>
</dbReference>
<protein>
    <submittedName>
        <fullName evidence="2">Uncharacterized protein</fullName>
    </submittedName>
</protein>
<reference evidence="2 3" key="1">
    <citation type="submission" date="2014-06" db="EMBL/GenBank/DDBJ databases">
        <authorList>
            <consortium name="DOE Joint Genome Institute"/>
            <person name="Kuo A."/>
            <person name="Kohler A."/>
            <person name="Nagy L.G."/>
            <person name="Floudas D."/>
            <person name="Copeland A."/>
            <person name="Barry K.W."/>
            <person name="Cichocki N."/>
            <person name="Veneault-Fourrey C."/>
            <person name="LaButti K."/>
            <person name="Lindquist E.A."/>
            <person name="Lipzen A."/>
            <person name="Lundell T."/>
            <person name="Morin E."/>
            <person name="Murat C."/>
            <person name="Sun H."/>
            <person name="Tunlid A."/>
            <person name="Henrissat B."/>
            <person name="Grigoriev I.V."/>
            <person name="Hibbett D.S."/>
            <person name="Martin F."/>
            <person name="Nordberg H.P."/>
            <person name="Cantor M.N."/>
            <person name="Hua S.X."/>
        </authorList>
    </citation>
    <scope>NUCLEOTIDE SEQUENCE [LARGE SCALE GENOMIC DNA]</scope>
    <source>
        <strain evidence="2 3">ATCC 200175</strain>
    </source>
</reference>
<feature type="region of interest" description="Disordered" evidence="1">
    <location>
        <begin position="1"/>
        <end position="137"/>
    </location>
</feature>
<name>A0A0C9SLY7_PAXIN</name>
<feature type="compositionally biased region" description="Polar residues" evidence="1">
    <location>
        <begin position="1"/>
        <end position="14"/>
    </location>
</feature>
<feature type="non-terminal residue" evidence="2">
    <location>
        <position position="137"/>
    </location>
</feature>
<evidence type="ECO:0000256" key="1">
    <source>
        <dbReference type="SAM" id="MobiDB-lite"/>
    </source>
</evidence>
<sequence length="137" mass="14351">MANKEATGTSNPNANGAGMMMPVGTLNRPSNASKLNGNDEGVEGKGEKGEGNERASGITAPSSNVPNPHERTPPPPSTPLEGEKDGEELSGHIDEVGTHNKPPQHESRTTPPEQTPYNREGQGLAIGHRQAVGEEDE</sequence>